<dbReference type="Pfam" id="PF00916">
    <property type="entry name" value="Sulfate_transp"/>
    <property type="match status" value="1"/>
</dbReference>
<feature type="domain" description="STAS" evidence="6">
    <location>
        <begin position="152"/>
        <end position="274"/>
    </location>
</feature>
<dbReference type="EMBL" id="JACEIK010000459">
    <property type="protein sequence ID" value="MCD7457517.1"/>
    <property type="molecule type" value="Genomic_DNA"/>
</dbReference>
<keyword evidence="4 5" id="KW-0472">Membrane</keyword>
<evidence type="ECO:0000256" key="4">
    <source>
        <dbReference type="ARBA" id="ARBA00023136"/>
    </source>
</evidence>
<evidence type="ECO:0000256" key="1">
    <source>
        <dbReference type="ARBA" id="ARBA00004141"/>
    </source>
</evidence>
<evidence type="ECO:0000313" key="7">
    <source>
        <dbReference type="EMBL" id="MCD7457517.1"/>
    </source>
</evidence>
<evidence type="ECO:0000256" key="5">
    <source>
        <dbReference type="SAM" id="Phobius"/>
    </source>
</evidence>
<dbReference type="Gene3D" id="3.30.750.24">
    <property type="entry name" value="STAS domain"/>
    <property type="match status" value="1"/>
</dbReference>
<protein>
    <submittedName>
        <fullName evidence="7">Sulfate transporter 3.5</fullName>
    </submittedName>
</protein>
<dbReference type="InterPro" id="IPR036513">
    <property type="entry name" value="STAS_dom_sf"/>
</dbReference>
<comment type="caution">
    <text evidence="7">The sequence shown here is derived from an EMBL/GenBank/DDBJ whole genome shotgun (WGS) entry which is preliminary data.</text>
</comment>
<evidence type="ECO:0000256" key="2">
    <source>
        <dbReference type="ARBA" id="ARBA00022692"/>
    </source>
</evidence>
<dbReference type="SUPFAM" id="SSF52091">
    <property type="entry name" value="SpoIIaa-like"/>
    <property type="match status" value="1"/>
</dbReference>
<comment type="subcellular location">
    <subcellularLocation>
        <location evidence="1">Membrane</location>
        <topology evidence="1">Multi-pass membrane protein</topology>
    </subcellularLocation>
</comment>
<reference evidence="7 8" key="1">
    <citation type="journal article" date="2021" name="BMC Genomics">
        <title>Datura genome reveals duplications of psychoactive alkaloid biosynthetic genes and high mutation rate following tissue culture.</title>
        <authorList>
            <person name="Rajewski A."/>
            <person name="Carter-House D."/>
            <person name="Stajich J."/>
            <person name="Litt A."/>
        </authorList>
    </citation>
    <scope>NUCLEOTIDE SEQUENCE [LARGE SCALE GENOMIC DNA]</scope>
    <source>
        <strain evidence="7">AR-01</strain>
    </source>
</reference>
<feature type="transmembrane region" description="Helical" evidence="5">
    <location>
        <begin position="95"/>
        <end position="118"/>
    </location>
</feature>
<organism evidence="7 8">
    <name type="scientific">Datura stramonium</name>
    <name type="common">Jimsonweed</name>
    <name type="synonym">Common thornapple</name>
    <dbReference type="NCBI Taxonomy" id="4076"/>
    <lineage>
        <taxon>Eukaryota</taxon>
        <taxon>Viridiplantae</taxon>
        <taxon>Streptophyta</taxon>
        <taxon>Embryophyta</taxon>
        <taxon>Tracheophyta</taxon>
        <taxon>Spermatophyta</taxon>
        <taxon>Magnoliopsida</taxon>
        <taxon>eudicotyledons</taxon>
        <taxon>Gunneridae</taxon>
        <taxon>Pentapetalae</taxon>
        <taxon>asterids</taxon>
        <taxon>lamiids</taxon>
        <taxon>Solanales</taxon>
        <taxon>Solanaceae</taxon>
        <taxon>Solanoideae</taxon>
        <taxon>Datureae</taxon>
        <taxon>Datura</taxon>
    </lineage>
</organism>
<keyword evidence="8" id="KW-1185">Reference proteome</keyword>
<accession>A0ABS8SFI3</accession>
<keyword evidence="2 5" id="KW-0812">Transmembrane</keyword>
<name>A0ABS8SFI3_DATST</name>
<dbReference type="Pfam" id="PF01740">
    <property type="entry name" value="STAS"/>
    <property type="match status" value="1"/>
</dbReference>
<evidence type="ECO:0000256" key="3">
    <source>
        <dbReference type="ARBA" id="ARBA00022989"/>
    </source>
</evidence>
<sequence length="292" mass="32382">MDNEQIDGLMNIAGSFTSCYLSTGPFSKTAVNHNAGCKSQMSNIVMSLCMLLTLLFLAPLFGYTPLVALAAIIMSAMLGLMDYEKAYHLYKTDKFDFLICMVAFLGVSFISMDMGLMMSVGLSLVRALLYVARPPTCKLGSVTTTAFRDIEQYPGSDGPPGMLILKLGSPIYFPNSNYVRERILRWVRDEQSLANSKRNEIEYLLLDFGGVTSIDITGVETLSEIRRCLAAKSIKVILINPRLRVMEKLIVTNFIDVIGKESVFLTIEDAIENCSFSLNSTSHSKREEVEIA</sequence>
<dbReference type="InterPro" id="IPR011547">
    <property type="entry name" value="SLC26A/SulP_dom"/>
</dbReference>
<dbReference type="InterPro" id="IPR002645">
    <property type="entry name" value="STAS_dom"/>
</dbReference>
<dbReference type="Proteomes" id="UP000823775">
    <property type="component" value="Unassembled WGS sequence"/>
</dbReference>
<dbReference type="InterPro" id="IPR001902">
    <property type="entry name" value="SLC26A/SulP_fam"/>
</dbReference>
<dbReference type="PANTHER" id="PTHR11814">
    <property type="entry name" value="SULFATE TRANSPORTER"/>
    <property type="match status" value="1"/>
</dbReference>
<dbReference type="PROSITE" id="PS50801">
    <property type="entry name" value="STAS"/>
    <property type="match status" value="1"/>
</dbReference>
<proteinExistence type="predicted"/>
<dbReference type="CDD" id="cd07042">
    <property type="entry name" value="STAS_SulP_like_sulfate_transporter"/>
    <property type="match status" value="1"/>
</dbReference>
<gene>
    <name evidence="7" type="primary">SULTR3:5_2</name>
    <name evidence="7" type="ORF">HAX54_035243</name>
</gene>
<evidence type="ECO:0000259" key="6">
    <source>
        <dbReference type="PROSITE" id="PS50801"/>
    </source>
</evidence>
<keyword evidence="3 5" id="KW-1133">Transmembrane helix</keyword>
<evidence type="ECO:0000313" key="8">
    <source>
        <dbReference type="Proteomes" id="UP000823775"/>
    </source>
</evidence>